<sequence>MWILLLAAAYGKEVVVKSNQSWRLGREQLLTWTARCPPTRSRSFGSRFRRLKVLVVGQRQRFYLSSTLLHVVAPAAKKYIVEVHILLSWQPARAWGAAGKGSKAVWNAAWLRPEPEPSSAELSPEQLAQAAVQSGCTAGAARVFVALLDSDLRLDEVPDQMRWREATVLPLLRWRKVQLLWELLKSEASSSGNDYYLLIREDTEWVGDFNLSNFITGEVARRQVFAARMGGLCMAPDPHGRASDRVFLLGPEAEDDFLNLYSIYYDVADPALDDVEDVEEFIQRAATFKGIDLQVVDNAFFPFFLTLHMGLSESGRAVQCLRGPQQQDLEEPKSSCVQRDRLRHPLCQDLAKGNV</sequence>
<proteinExistence type="predicted"/>
<dbReference type="AlphaFoldDB" id="A0AA36HTY8"/>
<organism evidence="1 2">
    <name type="scientific">Effrenium voratum</name>
    <dbReference type="NCBI Taxonomy" id="2562239"/>
    <lineage>
        <taxon>Eukaryota</taxon>
        <taxon>Sar</taxon>
        <taxon>Alveolata</taxon>
        <taxon>Dinophyceae</taxon>
        <taxon>Suessiales</taxon>
        <taxon>Symbiodiniaceae</taxon>
        <taxon>Effrenium</taxon>
    </lineage>
</organism>
<evidence type="ECO:0000313" key="1">
    <source>
        <dbReference type="EMBL" id="CAJ1375308.1"/>
    </source>
</evidence>
<accession>A0AA36HTY8</accession>
<comment type="caution">
    <text evidence="1">The sequence shown here is derived from an EMBL/GenBank/DDBJ whole genome shotgun (WGS) entry which is preliminary data.</text>
</comment>
<dbReference type="Proteomes" id="UP001178507">
    <property type="component" value="Unassembled WGS sequence"/>
</dbReference>
<reference evidence="1" key="1">
    <citation type="submission" date="2023-08" db="EMBL/GenBank/DDBJ databases">
        <authorList>
            <person name="Chen Y."/>
            <person name="Shah S."/>
            <person name="Dougan E. K."/>
            <person name="Thang M."/>
            <person name="Chan C."/>
        </authorList>
    </citation>
    <scope>NUCLEOTIDE SEQUENCE</scope>
</reference>
<evidence type="ECO:0000313" key="2">
    <source>
        <dbReference type="Proteomes" id="UP001178507"/>
    </source>
</evidence>
<keyword evidence="2" id="KW-1185">Reference proteome</keyword>
<protein>
    <submittedName>
        <fullName evidence="1">Uncharacterized protein</fullName>
    </submittedName>
</protein>
<gene>
    <name evidence="1" type="ORF">EVOR1521_LOCUS4613</name>
</gene>
<dbReference type="EMBL" id="CAUJNA010000313">
    <property type="protein sequence ID" value="CAJ1375308.1"/>
    <property type="molecule type" value="Genomic_DNA"/>
</dbReference>
<name>A0AA36HTY8_9DINO</name>